<reference evidence="9 10" key="1">
    <citation type="submission" date="2017-10" db="EMBL/GenBank/DDBJ databases">
        <title>Comparative genomics in systemic dimorphic fungi from Ajellomycetaceae.</title>
        <authorList>
            <person name="Munoz J.F."/>
            <person name="Mcewen J.G."/>
            <person name="Clay O.K."/>
            <person name="Cuomo C.A."/>
        </authorList>
    </citation>
    <scope>NUCLEOTIDE SEQUENCE [LARGE SCALE GENOMIC DNA]</scope>
    <source>
        <strain evidence="9 10">UAMH130</strain>
    </source>
</reference>
<dbReference type="AlphaFoldDB" id="A0A2B7WSE0"/>
<evidence type="ECO:0000256" key="1">
    <source>
        <dbReference type="ARBA" id="ARBA00004141"/>
    </source>
</evidence>
<dbReference type="Proteomes" id="UP000224080">
    <property type="component" value="Unassembled WGS sequence"/>
</dbReference>
<gene>
    <name evidence="9" type="ORF">GX51_06223</name>
</gene>
<keyword evidence="3 7" id="KW-1133">Transmembrane helix</keyword>
<accession>A0A2B7WSE0</accession>
<evidence type="ECO:0000256" key="4">
    <source>
        <dbReference type="ARBA" id="ARBA00023136"/>
    </source>
</evidence>
<feature type="transmembrane region" description="Helical" evidence="7">
    <location>
        <begin position="80"/>
        <end position="101"/>
    </location>
</feature>
<evidence type="ECO:0000256" key="6">
    <source>
        <dbReference type="SAM" id="MobiDB-lite"/>
    </source>
</evidence>
<dbReference type="STRING" id="2060905.A0A2B7WSE0"/>
<feature type="domain" description="Rhodopsin" evidence="8">
    <location>
        <begin position="1"/>
        <end position="142"/>
    </location>
</feature>
<organism evidence="9 10">
    <name type="scientific">Blastomyces parvus</name>
    <dbReference type="NCBI Taxonomy" id="2060905"/>
    <lineage>
        <taxon>Eukaryota</taxon>
        <taxon>Fungi</taxon>
        <taxon>Dikarya</taxon>
        <taxon>Ascomycota</taxon>
        <taxon>Pezizomycotina</taxon>
        <taxon>Eurotiomycetes</taxon>
        <taxon>Eurotiomycetidae</taxon>
        <taxon>Onygenales</taxon>
        <taxon>Ajellomycetaceae</taxon>
        <taxon>Blastomyces</taxon>
    </lineage>
</organism>
<comment type="subcellular location">
    <subcellularLocation>
        <location evidence="1">Membrane</location>
        <topology evidence="1">Multi-pass membrane protein</topology>
    </subcellularLocation>
</comment>
<keyword evidence="4 7" id="KW-0472">Membrane</keyword>
<comment type="caution">
    <text evidence="9">The sequence shown here is derived from an EMBL/GenBank/DDBJ whole genome shotgun (WGS) entry which is preliminary data.</text>
</comment>
<name>A0A2B7WSE0_9EURO</name>
<keyword evidence="10" id="KW-1185">Reference proteome</keyword>
<dbReference type="Pfam" id="PF20684">
    <property type="entry name" value="Fung_rhodopsin"/>
    <property type="match status" value="1"/>
</dbReference>
<protein>
    <recommendedName>
        <fullName evidence="8">Rhodopsin domain-containing protein</fullName>
    </recommendedName>
</protein>
<evidence type="ECO:0000313" key="9">
    <source>
        <dbReference type="EMBL" id="PGG99574.1"/>
    </source>
</evidence>
<comment type="similarity">
    <text evidence="5">Belongs to the SAT4 family.</text>
</comment>
<feature type="transmembrane region" description="Helical" evidence="7">
    <location>
        <begin position="42"/>
        <end position="68"/>
    </location>
</feature>
<evidence type="ECO:0000259" key="8">
    <source>
        <dbReference type="Pfam" id="PF20684"/>
    </source>
</evidence>
<feature type="region of interest" description="Disordered" evidence="6">
    <location>
        <begin position="262"/>
        <end position="284"/>
    </location>
</feature>
<dbReference type="EMBL" id="PDNC01000099">
    <property type="protein sequence ID" value="PGG99574.1"/>
    <property type="molecule type" value="Genomic_DNA"/>
</dbReference>
<dbReference type="InterPro" id="IPR049326">
    <property type="entry name" value="Rhodopsin_dom_fungi"/>
</dbReference>
<dbReference type="PANTHER" id="PTHR33048:SF167">
    <property type="entry name" value="INTEGRAL MEMBRANE PROTEIN"/>
    <property type="match status" value="1"/>
</dbReference>
<dbReference type="PANTHER" id="PTHR33048">
    <property type="entry name" value="PTH11-LIKE INTEGRAL MEMBRANE PROTEIN (AFU_ORTHOLOGUE AFUA_5G11245)"/>
    <property type="match status" value="1"/>
</dbReference>
<evidence type="ECO:0000256" key="5">
    <source>
        <dbReference type="ARBA" id="ARBA00038359"/>
    </source>
</evidence>
<dbReference type="InterPro" id="IPR052337">
    <property type="entry name" value="SAT4-like"/>
</dbReference>
<sequence length="284" mass="31334">MIAFVMAFMVLTTGIVIFQCVPPAAVWHAGLESNFRCLSLKSYVTIGLITDSMNAIIDLILSTLPLLLYYDPNASKYSRVALMGIVALAYIACSAAIVKIVRRAHVLTTPSSWRESDYTLWTNIELQIGILAASLPTLNPIFTIVSTFICKTFKAPKWPSNSHNMQEHISARDPIRMGPTPLRRHSRSTLYRHHAGSATTEHSDPEQQHITRYPSSHYKVEVSASKLSGSNNDIQRDAILATTPSGFPAIMRTTDVYIHTANGKEGDIDEEDVDSASAEIRSVS</sequence>
<dbReference type="GO" id="GO:0016020">
    <property type="term" value="C:membrane"/>
    <property type="evidence" value="ECO:0007669"/>
    <property type="project" value="UniProtKB-SubCell"/>
</dbReference>
<evidence type="ECO:0000256" key="7">
    <source>
        <dbReference type="SAM" id="Phobius"/>
    </source>
</evidence>
<evidence type="ECO:0000256" key="2">
    <source>
        <dbReference type="ARBA" id="ARBA00022692"/>
    </source>
</evidence>
<keyword evidence="2 7" id="KW-0812">Transmembrane</keyword>
<dbReference type="OrthoDB" id="5022096at2759"/>
<evidence type="ECO:0000313" key="10">
    <source>
        <dbReference type="Proteomes" id="UP000224080"/>
    </source>
</evidence>
<proteinExistence type="inferred from homology"/>
<feature type="transmembrane region" description="Helical" evidence="7">
    <location>
        <begin position="128"/>
        <end position="150"/>
    </location>
</feature>
<evidence type="ECO:0000256" key="3">
    <source>
        <dbReference type="ARBA" id="ARBA00022989"/>
    </source>
</evidence>